<accession>K1TKJ5</accession>
<feature type="domain" description="Glycosyl hydrolases family 2 sugar binding" evidence="6">
    <location>
        <begin position="55"/>
        <end position="168"/>
    </location>
</feature>
<comment type="catalytic activity">
    <reaction evidence="1">
        <text>Hydrolysis of terminal non-reducing beta-D-galactose residues in beta-D-galactosides.</text>
        <dbReference type="EC" id="3.2.1.23"/>
    </reaction>
</comment>
<dbReference type="GO" id="GO:0005990">
    <property type="term" value="P:lactose catabolic process"/>
    <property type="evidence" value="ECO:0007669"/>
    <property type="project" value="TreeGrafter"/>
</dbReference>
<dbReference type="Gene3D" id="2.60.120.260">
    <property type="entry name" value="Galactose-binding domain-like"/>
    <property type="match status" value="1"/>
</dbReference>
<evidence type="ECO:0000256" key="4">
    <source>
        <dbReference type="ARBA" id="ARBA00022801"/>
    </source>
</evidence>
<reference evidence="7" key="1">
    <citation type="journal article" date="2013" name="Environ. Microbiol.">
        <title>Microbiota from the distal guts of lean and obese adolescents exhibit partial functional redundancy besides clear differences in community structure.</title>
        <authorList>
            <person name="Ferrer M."/>
            <person name="Ruiz A."/>
            <person name="Lanza F."/>
            <person name="Haange S.B."/>
            <person name="Oberbach A."/>
            <person name="Till H."/>
            <person name="Bargiela R."/>
            <person name="Campoy C."/>
            <person name="Segura M.T."/>
            <person name="Richter M."/>
            <person name="von Bergen M."/>
            <person name="Seifert J."/>
            <person name="Suarez A."/>
        </authorList>
    </citation>
    <scope>NUCLEOTIDE SEQUENCE</scope>
</reference>
<comment type="similarity">
    <text evidence="2">Belongs to the glycosyl hydrolase 2 family.</text>
</comment>
<name>K1TKJ5_9ZZZZ</name>
<dbReference type="SUPFAM" id="SSF49785">
    <property type="entry name" value="Galactose-binding domain-like"/>
    <property type="match status" value="1"/>
</dbReference>
<proteinExistence type="inferred from homology"/>
<feature type="non-terminal residue" evidence="7">
    <location>
        <position position="168"/>
    </location>
</feature>
<dbReference type="PANTHER" id="PTHR46323:SF2">
    <property type="entry name" value="BETA-GALACTOSIDASE"/>
    <property type="match status" value="1"/>
</dbReference>
<dbReference type="PANTHER" id="PTHR46323">
    <property type="entry name" value="BETA-GALACTOSIDASE"/>
    <property type="match status" value="1"/>
</dbReference>
<evidence type="ECO:0000256" key="1">
    <source>
        <dbReference type="ARBA" id="ARBA00001412"/>
    </source>
</evidence>
<evidence type="ECO:0000256" key="5">
    <source>
        <dbReference type="ARBA" id="ARBA00023295"/>
    </source>
</evidence>
<dbReference type="GO" id="GO:0009341">
    <property type="term" value="C:beta-galactosidase complex"/>
    <property type="evidence" value="ECO:0007669"/>
    <property type="project" value="TreeGrafter"/>
</dbReference>
<evidence type="ECO:0000256" key="2">
    <source>
        <dbReference type="ARBA" id="ARBA00007401"/>
    </source>
</evidence>
<dbReference type="InterPro" id="IPR006104">
    <property type="entry name" value="Glyco_hydro_2_N"/>
</dbReference>
<evidence type="ECO:0000259" key="6">
    <source>
        <dbReference type="Pfam" id="PF02837"/>
    </source>
</evidence>
<evidence type="ECO:0000313" key="7">
    <source>
        <dbReference type="EMBL" id="EKC68069.1"/>
    </source>
</evidence>
<keyword evidence="4" id="KW-0378">Hydrolase</keyword>
<dbReference type="InterPro" id="IPR050347">
    <property type="entry name" value="Bact_Beta-galactosidase"/>
</dbReference>
<evidence type="ECO:0000256" key="3">
    <source>
        <dbReference type="ARBA" id="ARBA00012756"/>
    </source>
</evidence>
<protein>
    <recommendedName>
        <fullName evidence="3">beta-galactosidase</fullName>
        <ecNumber evidence="3">3.2.1.23</ecNumber>
    </recommendedName>
</protein>
<keyword evidence="5" id="KW-0326">Glycosidase</keyword>
<gene>
    <name evidence="7" type="ORF">LEA_08982</name>
</gene>
<sequence>MIVMAGMVLPILAPQASAAAEHHDWEDQHVLSINREPARAAFMPYQAKKGDSQMSLNGEWKFRWTKTPEERIVDFYRTDYSCKGWKSLAVPANWEVNGYGTPIYISAGYPFKINPPYVMTTPKKDWTTYEERNPTGQYKRTFQLKANSLLFRQDRQTFLRFEGVMSAF</sequence>
<organism evidence="7">
    <name type="scientific">human gut metagenome</name>
    <dbReference type="NCBI Taxonomy" id="408170"/>
    <lineage>
        <taxon>unclassified sequences</taxon>
        <taxon>metagenomes</taxon>
        <taxon>organismal metagenomes</taxon>
    </lineage>
</organism>
<comment type="caution">
    <text evidence="7">The sequence shown here is derived from an EMBL/GenBank/DDBJ whole genome shotgun (WGS) entry which is preliminary data.</text>
</comment>
<dbReference type="GO" id="GO:0004565">
    <property type="term" value="F:beta-galactosidase activity"/>
    <property type="evidence" value="ECO:0007669"/>
    <property type="project" value="UniProtKB-EC"/>
</dbReference>
<dbReference type="Pfam" id="PF02837">
    <property type="entry name" value="Glyco_hydro_2_N"/>
    <property type="match status" value="1"/>
</dbReference>
<dbReference type="EC" id="3.2.1.23" evidence="3"/>
<dbReference type="AlphaFoldDB" id="K1TKJ5"/>
<dbReference type="EMBL" id="AJWY01006005">
    <property type="protein sequence ID" value="EKC68069.1"/>
    <property type="molecule type" value="Genomic_DNA"/>
</dbReference>
<dbReference type="InterPro" id="IPR008979">
    <property type="entry name" value="Galactose-bd-like_sf"/>
</dbReference>